<evidence type="ECO:0000259" key="4">
    <source>
        <dbReference type="PROSITE" id="PS50995"/>
    </source>
</evidence>
<comment type="caution">
    <text evidence="5">The sequence shown here is derived from an EMBL/GenBank/DDBJ whole genome shotgun (WGS) entry which is preliminary data.</text>
</comment>
<dbReference type="InterPro" id="IPR039422">
    <property type="entry name" value="MarR/SlyA-like"/>
</dbReference>
<keyword evidence="3" id="KW-0804">Transcription</keyword>
<evidence type="ECO:0000256" key="2">
    <source>
        <dbReference type="ARBA" id="ARBA00023125"/>
    </source>
</evidence>
<sequence>MFRTLIRGITQEWNKRGGEYNLSFPQFKMLHMLSRSGPQRVSTIAEKLGLTSAAITGLTDRLVSEGYVLRARDDSDRRVVYITVTELGKEIVDQVIQGQEESNRTIFSTLDDGDIQHLKRIFSRMIAYLEKEN</sequence>
<accession>A0A5D0CV79</accession>
<keyword evidence="1" id="KW-0805">Transcription regulation</keyword>
<dbReference type="GO" id="GO:0003700">
    <property type="term" value="F:DNA-binding transcription factor activity"/>
    <property type="evidence" value="ECO:0007669"/>
    <property type="project" value="InterPro"/>
</dbReference>
<dbReference type="EMBL" id="VSDO01000002">
    <property type="protein sequence ID" value="TYA13678.1"/>
    <property type="molecule type" value="Genomic_DNA"/>
</dbReference>
<gene>
    <name evidence="5" type="ORF">FRY98_08425</name>
</gene>
<dbReference type="Pfam" id="PF01047">
    <property type="entry name" value="MarR"/>
    <property type="match status" value="1"/>
</dbReference>
<dbReference type="PROSITE" id="PS01117">
    <property type="entry name" value="HTH_MARR_1"/>
    <property type="match status" value="1"/>
</dbReference>
<dbReference type="InterPro" id="IPR036388">
    <property type="entry name" value="WH-like_DNA-bd_sf"/>
</dbReference>
<dbReference type="PROSITE" id="PS50995">
    <property type="entry name" value="HTH_MARR_2"/>
    <property type="match status" value="1"/>
</dbReference>
<dbReference type="OrthoDB" id="166070at2"/>
<organism evidence="5 6">
    <name type="scientific">Paenibacillus faecis</name>
    <dbReference type="NCBI Taxonomy" id="862114"/>
    <lineage>
        <taxon>Bacteria</taxon>
        <taxon>Bacillati</taxon>
        <taxon>Bacillota</taxon>
        <taxon>Bacilli</taxon>
        <taxon>Bacillales</taxon>
        <taxon>Paenibacillaceae</taxon>
        <taxon>Paenibacillus</taxon>
    </lineage>
</organism>
<protein>
    <submittedName>
        <fullName evidence="5">MarR family transcriptional regulator</fullName>
    </submittedName>
</protein>
<reference evidence="5 6" key="1">
    <citation type="submission" date="2019-08" db="EMBL/GenBank/DDBJ databases">
        <title>Genome sequencing of Paenibacillus faecis DSM 23593(T).</title>
        <authorList>
            <person name="Kook J.-K."/>
            <person name="Park S.-N."/>
            <person name="Lim Y.K."/>
        </authorList>
    </citation>
    <scope>NUCLEOTIDE SEQUENCE [LARGE SCALE GENOMIC DNA]</scope>
    <source>
        <strain evidence="5 6">DSM 23593</strain>
    </source>
</reference>
<keyword evidence="6" id="KW-1185">Reference proteome</keyword>
<feature type="domain" description="HTH marR-type" evidence="4">
    <location>
        <begin position="1"/>
        <end position="127"/>
    </location>
</feature>
<name>A0A5D0CV79_9BACL</name>
<dbReference type="InterPro" id="IPR036390">
    <property type="entry name" value="WH_DNA-bd_sf"/>
</dbReference>
<dbReference type="AlphaFoldDB" id="A0A5D0CV79"/>
<dbReference type="Gene3D" id="1.10.10.10">
    <property type="entry name" value="Winged helix-like DNA-binding domain superfamily/Winged helix DNA-binding domain"/>
    <property type="match status" value="1"/>
</dbReference>
<dbReference type="PANTHER" id="PTHR33164:SF43">
    <property type="entry name" value="HTH-TYPE TRANSCRIPTIONAL REPRESSOR YETL"/>
    <property type="match status" value="1"/>
</dbReference>
<dbReference type="InterPro" id="IPR000835">
    <property type="entry name" value="HTH_MarR-typ"/>
</dbReference>
<dbReference type="SMART" id="SM00347">
    <property type="entry name" value="HTH_MARR"/>
    <property type="match status" value="1"/>
</dbReference>
<dbReference type="SUPFAM" id="SSF46785">
    <property type="entry name" value="Winged helix' DNA-binding domain"/>
    <property type="match status" value="1"/>
</dbReference>
<keyword evidence="2" id="KW-0238">DNA-binding</keyword>
<dbReference type="InterPro" id="IPR023187">
    <property type="entry name" value="Tscrpt_reg_MarR-type_CS"/>
</dbReference>
<dbReference type="GO" id="GO:0003677">
    <property type="term" value="F:DNA binding"/>
    <property type="evidence" value="ECO:0007669"/>
    <property type="project" value="UniProtKB-KW"/>
</dbReference>
<evidence type="ECO:0000313" key="5">
    <source>
        <dbReference type="EMBL" id="TYA13678.1"/>
    </source>
</evidence>
<dbReference type="Proteomes" id="UP000325218">
    <property type="component" value="Unassembled WGS sequence"/>
</dbReference>
<dbReference type="GO" id="GO:0006950">
    <property type="term" value="P:response to stress"/>
    <property type="evidence" value="ECO:0007669"/>
    <property type="project" value="TreeGrafter"/>
</dbReference>
<evidence type="ECO:0000256" key="1">
    <source>
        <dbReference type="ARBA" id="ARBA00023015"/>
    </source>
</evidence>
<proteinExistence type="predicted"/>
<dbReference type="PANTHER" id="PTHR33164">
    <property type="entry name" value="TRANSCRIPTIONAL REGULATOR, MARR FAMILY"/>
    <property type="match status" value="1"/>
</dbReference>
<dbReference type="PRINTS" id="PR00598">
    <property type="entry name" value="HTHMARR"/>
</dbReference>
<evidence type="ECO:0000256" key="3">
    <source>
        <dbReference type="ARBA" id="ARBA00023163"/>
    </source>
</evidence>
<evidence type="ECO:0000313" key="6">
    <source>
        <dbReference type="Proteomes" id="UP000325218"/>
    </source>
</evidence>